<proteinExistence type="inferred from homology"/>
<dbReference type="NCBIfam" id="NF000499">
    <property type="entry name" value="Erm23S_rRNA_broad"/>
    <property type="match status" value="1"/>
</dbReference>
<dbReference type="Pfam" id="PF00398">
    <property type="entry name" value="RrnaAD"/>
    <property type="match status" value="1"/>
</dbReference>
<keyword evidence="1 5" id="KW-0489">Methyltransferase</keyword>
<feature type="domain" description="Ribosomal RNA adenine methylase transferase N-terminal" evidence="6">
    <location>
        <begin position="22"/>
        <end position="179"/>
    </location>
</feature>
<dbReference type="GO" id="GO:0000179">
    <property type="term" value="F:rRNA (adenine-N6,N6-)-dimethyltransferase activity"/>
    <property type="evidence" value="ECO:0007669"/>
    <property type="project" value="UniProtKB-UniRule"/>
</dbReference>
<gene>
    <name evidence="7" type="primary">erm</name>
    <name evidence="7" type="ORF">IDH50_08380</name>
</gene>
<feature type="binding site" evidence="5">
    <location>
        <position position="98"/>
    </location>
    <ligand>
        <name>S-adenosyl-L-methionine</name>
        <dbReference type="ChEBI" id="CHEBI:59789"/>
    </ligand>
</feature>
<dbReference type="PANTHER" id="PTHR11727:SF7">
    <property type="entry name" value="DIMETHYLADENOSINE TRANSFERASE-RELATED"/>
    <property type="match status" value="1"/>
</dbReference>
<evidence type="ECO:0000313" key="7">
    <source>
        <dbReference type="EMBL" id="MBD1270244.1"/>
    </source>
</evidence>
<reference evidence="7" key="1">
    <citation type="submission" date="2020-09" db="EMBL/GenBank/DDBJ databases">
        <title>Novel species in genus Aeromicrobium.</title>
        <authorList>
            <person name="Zhang G."/>
        </authorList>
    </citation>
    <scope>NUCLEOTIDE SEQUENCE</scope>
    <source>
        <strain evidence="7">SSW1-57</strain>
    </source>
</reference>
<feature type="binding site" evidence="5">
    <location>
        <position position="15"/>
    </location>
    <ligand>
        <name>S-adenosyl-L-methionine</name>
        <dbReference type="ChEBI" id="CHEBI:59789"/>
    </ligand>
</feature>
<feature type="binding site" evidence="5">
    <location>
        <position position="41"/>
    </location>
    <ligand>
        <name>S-adenosyl-L-methionine</name>
        <dbReference type="ChEBI" id="CHEBI:59789"/>
    </ligand>
</feature>
<name>A0A8I0FZN1_9ACTN</name>
<dbReference type="AlphaFoldDB" id="A0A8I0FZN1"/>
<dbReference type="RefSeq" id="WP_179426388.1">
    <property type="nucleotide sequence ID" value="NZ_BAAAMP010000002.1"/>
</dbReference>
<dbReference type="SMART" id="SM00650">
    <property type="entry name" value="rADc"/>
    <property type="match status" value="1"/>
</dbReference>
<dbReference type="EMBL" id="JACWMT010000001">
    <property type="protein sequence ID" value="MBD1270244.1"/>
    <property type="molecule type" value="Genomic_DNA"/>
</dbReference>
<keyword evidence="2 5" id="KW-0808">Transferase</keyword>
<dbReference type="Gene3D" id="3.40.50.150">
    <property type="entry name" value="Vaccinia Virus protein VP39"/>
    <property type="match status" value="1"/>
</dbReference>
<evidence type="ECO:0000256" key="4">
    <source>
        <dbReference type="ARBA" id="ARBA00022884"/>
    </source>
</evidence>
<dbReference type="PANTHER" id="PTHR11727">
    <property type="entry name" value="DIMETHYLADENOSINE TRANSFERASE"/>
    <property type="match status" value="1"/>
</dbReference>
<dbReference type="Proteomes" id="UP000659061">
    <property type="component" value="Unassembled WGS sequence"/>
</dbReference>
<organism evidence="7 8">
    <name type="scientific">Aeromicrobium tamlense</name>
    <dbReference type="NCBI Taxonomy" id="375541"/>
    <lineage>
        <taxon>Bacteria</taxon>
        <taxon>Bacillati</taxon>
        <taxon>Actinomycetota</taxon>
        <taxon>Actinomycetes</taxon>
        <taxon>Propionibacteriales</taxon>
        <taxon>Nocardioidaceae</taxon>
        <taxon>Aeromicrobium</taxon>
    </lineage>
</organism>
<dbReference type="CDD" id="cd02440">
    <property type="entry name" value="AdoMet_MTases"/>
    <property type="match status" value="1"/>
</dbReference>
<feature type="binding site" evidence="5">
    <location>
        <position position="84"/>
    </location>
    <ligand>
        <name>S-adenosyl-L-methionine</name>
        <dbReference type="ChEBI" id="CHEBI:59789"/>
    </ligand>
</feature>
<dbReference type="GO" id="GO:0005829">
    <property type="term" value="C:cytosol"/>
    <property type="evidence" value="ECO:0007669"/>
    <property type="project" value="TreeGrafter"/>
</dbReference>
<dbReference type="InterPro" id="IPR029063">
    <property type="entry name" value="SAM-dependent_MTases_sf"/>
</dbReference>
<protein>
    <submittedName>
        <fullName evidence="7">23S ribosomal RNA methyltransferase Erm</fullName>
    </submittedName>
</protein>
<feature type="binding site" evidence="5">
    <location>
        <position position="62"/>
    </location>
    <ligand>
        <name>S-adenosyl-L-methionine</name>
        <dbReference type="ChEBI" id="CHEBI:59789"/>
    </ligand>
</feature>
<accession>A0A8I0FZN1</accession>
<evidence type="ECO:0000256" key="3">
    <source>
        <dbReference type="ARBA" id="ARBA00022691"/>
    </source>
</evidence>
<evidence type="ECO:0000313" key="8">
    <source>
        <dbReference type="Proteomes" id="UP000659061"/>
    </source>
</evidence>
<feature type="binding site" evidence="5">
    <location>
        <position position="17"/>
    </location>
    <ligand>
        <name>S-adenosyl-L-methionine</name>
        <dbReference type="ChEBI" id="CHEBI:59789"/>
    </ligand>
</feature>
<dbReference type="GO" id="GO:0003723">
    <property type="term" value="F:RNA binding"/>
    <property type="evidence" value="ECO:0007669"/>
    <property type="project" value="UniProtKB-UniRule"/>
</dbReference>
<evidence type="ECO:0000256" key="2">
    <source>
        <dbReference type="ARBA" id="ARBA00022679"/>
    </source>
</evidence>
<evidence type="ECO:0000259" key="6">
    <source>
        <dbReference type="SMART" id="SM00650"/>
    </source>
</evidence>
<comment type="similarity">
    <text evidence="5">Belongs to the class I-like SAM-binding methyltransferase superfamily. rRNA adenine N(6)-methyltransferase family.</text>
</comment>
<comment type="caution">
    <text evidence="7">The sequence shown here is derived from an EMBL/GenBank/DDBJ whole genome shotgun (WGS) entry which is preliminary data.</text>
</comment>
<keyword evidence="3 5" id="KW-0949">S-adenosyl-L-methionine</keyword>
<dbReference type="InterPro" id="IPR001737">
    <property type="entry name" value="KsgA/Erm"/>
</dbReference>
<dbReference type="PROSITE" id="PS51689">
    <property type="entry name" value="SAM_RNA_A_N6_MT"/>
    <property type="match status" value="1"/>
</dbReference>
<sequence>MPRSTHGGRHELGQNFLVHPPTIRTIIELVAATRGSILELGAGDGALTRPLARLGRPLTAVDLDEHRIASLGASLPAVTVEHVDALTVPLGHPVIVGNIPFHLTSPILRRLLAADTWNDAVLLTQWEVARKRCGVGGSTLLTAQTAPWFTFALHGRVPSTGFRPRPSVDGGVIGIRRRSAPLVPNGHRSRYERFVRAIFTGRGGTFDRIVEQATRAPHGLIHVALREAGVRAGTLPRDLSAEQWSRLWLRLQRQGG</sequence>
<dbReference type="SUPFAM" id="SSF53335">
    <property type="entry name" value="S-adenosyl-L-methionine-dependent methyltransferases"/>
    <property type="match status" value="1"/>
</dbReference>
<evidence type="ECO:0000256" key="5">
    <source>
        <dbReference type="PROSITE-ProRule" id="PRU01026"/>
    </source>
</evidence>
<keyword evidence="4 5" id="KW-0694">RNA-binding</keyword>
<dbReference type="InterPro" id="IPR020598">
    <property type="entry name" value="rRNA_Ade_methylase_Trfase_N"/>
</dbReference>
<evidence type="ECO:0000256" key="1">
    <source>
        <dbReference type="ARBA" id="ARBA00022603"/>
    </source>
</evidence>